<comment type="caution">
    <text evidence="1">The sequence shown here is derived from an EMBL/GenBank/DDBJ whole genome shotgun (WGS) entry which is preliminary data.</text>
</comment>
<dbReference type="EMBL" id="RRCN01000001">
    <property type="protein sequence ID" value="RRJ67222.1"/>
    <property type="molecule type" value="Genomic_DNA"/>
</dbReference>
<dbReference type="Proteomes" id="UP000267017">
    <property type="component" value="Unassembled WGS sequence"/>
</dbReference>
<dbReference type="RefSeq" id="WP_128635001.1">
    <property type="nucleotide sequence ID" value="NZ_RRCN01000001.1"/>
</dbReference>
<dbReference type="OrthoDB" id="5142861at2"/>
<sequence>MLQISSGKFFEENELHITKRTAVLYSNFKYHSIIETTVGRLEPILYGDDQVETYLFIYENKMPKGGILVAAGDNEIIEQFIFLCSIKLKSIFSRDPDLIKTYCISNPKENDLSNSPLSLVSNFFNKENYGTNADVEDFIISVEKLIGLPRKVYSGILACYRNTYHSLLHLNTNIDLAFSQLVYCLESLAQNFDGFTPTWDDYDQNVRIKLDILLSTINNEELSENIRTVLLKSANLKSQARFINFILQNIDDIFFQDEAFEAKYAIKKLDLRIALINTYNQRSRFVHALETMKKEAKMPRMATGEVFHENAEPFLTYRGLIRLTLHVITSFINTQPFLEKEEYNWHDELPGLVHVNLAPQYWLGNTTGFKPEYASKKFEGFVGYITSMIYSKKNVFEFELHPLLELYEKLIPISKTADKLDMYALYVLYHKFIVKESALPNFQVTIEKYKELFNECSIQAMVVALFKEDIWSWDANTSELTFMRYKKQSYKSQKLLLPNSIEVTLILVIANLYLEEKNEMKFKELLVIAINQLPGLKHLQDRIYEYLNDCKTVPLDFILSPEDDSTELTIDYYI</sequence>
<organism evidence="1 2">
    <name type="scientific">Paenibacillus oralis</name>
    <dbReference type="NCBI Taxonomy" id="2490856"/>
    <lineage>
        <taxon>Bacteria</taxon>
        <taxon>Bacillati</taxon>
        <taxon>Bacillota</taxon>
        <taxon>Bacilli</taxon>
        <taxon>Bacillales</taxon>
        <taxon>Paenibacillaceae</taxon>
        <taxon>Paenibacillus</taxon>
    </lineage>
</organism>
<keyword evidence="2" id="KW-1185">Reference proteome</keyword>
<accession>A0A3P3UA34</accession>
<evidence type="ECO:0000313" key="2">
    <source>
        <dbReference type="Proteomes" id="UP000267017"/>
    </source>
</evidence>
<gene>
    <name evidence="1" type="ORF">EHV15_33070</name>
</gene>
<reference evidence="1 2" key="1">
    <citation type="submission" date="2018-11" db="EMBL/GenBank/DDBJ databases">
        <title>Genome sequencing of Paenibacillus sp. KCOM 3021 (= ChDC PVNT-B20).</title>
        <authorList>
            <person name="Kook J.-K."/>
            <person name="Park S.-N."/>
            <person name="Lim Y.K."/>
        </authorList>
    </citation>
    <scope>NUCLEOTIDE SEQUENCE [LARGE SCALE GENOMIC DNA]</scope>
    <source>
        <strain evidence="1 2">KCOM 3021</strain>
    </source>
</reference>
<protein>
    <submittedName>
        <fullName evidence="1">Uncharacterized protein</fullName>
    </submittedName>
</protein>
<evidence type="ECO:0000313" key="1">
    <source>
        <dbReference type="EMBL" id="RRJ67222.1"/>
    </source>
</evidence>
<name>A0A3P3UA34_9BACL</name>
<dbReference type="AlphaFoldDB" id="A0A3P3UA34"/>
<proteinExistence type="predicted"/>